<keyword evidence="5" id="KW-1185">Reference proteome</keyword>
<dbReference type="AlphaFoldDB" id="A0AA43U5Y7"/>
<dbReference type="GO" id="GO:0006508">
    <property type="term" value="P:proteolysis"/>
    <property type="evidence" value="ECO:0007669"/>
    <property type="project" value="UniProtKB-KW"/>
</dbReference>
<dbReference type="PANTHER" id="PTHR30217">
    <property type="entry name" value="PEPTIDASE U32 FAMILY"/>
    <property type="match status" value="1"/>
</dbReference>
<dbReference type="InterPro" id="IPR051454">
    <property type="entry name" value="RNA/ubiquinone_mod_enzymes"/>
</dbReference>
<evidence type="ECO:0000313" key="4">
    <source>
        <dbReference type="EMBL" id="MDO4841753.1"/>
    </source>
</evidence>
<proteinExistence type="inferred from homology"/>
<dbReference type="EMBL" id="JAUMVS010000044">
    <property type="protein sequence ID" value="MDO4841753.1"/>
    <property type="molecule type" value="Genomic_DNA"/>
</dbReference>
<evidence type="ECO:0000256" key="1">
    <source>
        <dbReference type="ARBA" id="ARBA00022670"/>
    </source>
</evidence>
<gene>
    <name evidence="4" type="ORF">Q3982_03645</name>
</gene>
<comment type="caution">
    <text evidence="4">The sequence shown here is derived from an EMBL/GenBank/DDBJ whole genome shotgun (WGS) entry which is preliminary data.</text>
</comment>
<dbReference type="SUPFAM" id="SSF51412">
    <property type="entry name" value="Inosine monophosphate dehydrogenase (IMPDH)"/>
    <property type="match status" value="1"/>
</dbReference>
<keyword evidence="2" id="KW-0378">Hydrolase</keyword>
<protein>
    <submittedName>
        <fullName evidence="4">Peptidase U32 family protein</fullName>
    </submittedName>
</protein>
<keyword evidence="1" id="KW-0645">Protease</keyword>
<dbReference type="InterPro" id="IPR001539">
    <property type="entry name" value="Peptidase_U32"/>
</dbReference>
<dbReference type="GO" id="GO:0008233">
    <property type="term" value="F:peptidase activity"/>
    <property type="evidence" value="ECO:0007669"/>
    <property type="project" value="UniProtKB-KW"/>
</dbReference>
<evidence type="ECO:0000256" key="3">
    <source>
        <dbReference type="ARBA" id="ARBA00038374"/>
    </source>
</evidence>
<organism evidence="4 5">
    <name type="scientific">Phoenicibacter congonensis</name>
    <dbReference type="NCBI Taxonomy" id="1944646"/>
    <lineage>
        <taxon>Bacteria</taxon>
        <taxon>Bacillati</taxon>
        <taxon>Actinomycetota</taxon>
        <taxon>Coriobacteriia</taxon>
        <taxon>Eggerthellales</taxon>
        <taxon>Eggerthellaceae</taxon>
        <taxon>Phoenicibacter</taxon>
    </lineage>
</organism>
<dbReference type="Pfam" id="PF01136">
    <property type="entry name" value="Peptidase_U32"/>
    <property type="match status" value="1"/>
</dbReference>
<evidence type="ECO:0000256" key="2">
    <source>
        <dbReference type="ARBA" id="ARBA00022801"/>
    </source>
</evidence>
<sequence>MTIDTNKQNHSGALSSLELLAPAGGLEQLVAAVNFGANAVYLGLDQFSMRAKAKNFTIDELKQGVKIAHAAGVKVHVTLNIQMHEADLATLPSYFEAVEEAGADAVIVGDIGAMMLAKKHAPNVELHVSTQAAVANSESAKAFYELGAKRVVLAREMALSEIAEFRSKIPADLEVESFVHGAQCMAQSGRCLISSYLCDRSANRGACTQPCRWGYHVVEEKRPGMDFGVEEAGGLTYVFNAADLCMIDHLQELADAGVNSIKIEGRNKKAFYVATVVGAYRRVLDGCDPADVHEELECISHRPYSEGFYFDEPRQTLDFDGYTQSTLHVADVLDCTPINNGNSWQLKLRCRNKICANEPIEALVPHAPVETLQLRDFVWVDSEGVERSQDELNRPGEIYTATSSAEVPAGSFLRKREDRVTSRVNI</sequence>
<accession>A0AA43U5Y7</accession>
<name>A0AA43U5Y7_9ACTN</name>
<dbReference type="PANTHER" id="PTHR30217:SF6">
    <property type="entry name" value="TRNA HYDROXYLATION PROTEIN P"/>
    <property type="match status" value="1"/>
</dbReference>
<comment type="similarity">
    <text evidence="3">Belongs to the peptidase U32 family.</text>
</comment>
<evidence type="ECO:0000313" key="5">
    <source>
        <dbReference type="Proteomes" id="UP001168575"/>
    </source>
</evidence>
<dbReference type="Gene3D" id="2.40.30.10">
    <property type="entry name" value="Translation factors"/>
    <property type="match status" value="1"/>
</dbReference>
<reference evidence="4" key="1">
    <citation type="submission" date="2023-07" db="EMBL/GenBank/DDBJ databases">
        <title>Between Cages and Wild: Unraveling the Impact of Captivity on Animal Microbiomes and Antimicrobial Resistance.</title>
        <authorList>
            <person name="Schmartz G.P."/>
            <person name="Rehner J."/>
            <person name="Schuff M.J."/>
            <person name="Becker S.L."/>
            <person name="Kravczyk M."/>
            <person name="Gurevich A."/>
            <person name="Francke R."/>
            <person name="Mueller R."/>
            <person name="Keller V."/>
            <person name="Keller A."/>
        </authorList>
    </citation>
    <scope>NUCLEOTIDE SEQUENCE</scope>
    <source>
        <strain evidence="4">S12M_St_49</strain>
    </source>
</reference>
<dbReference type="Proteomes" id="UP001168575">
    <property type="component" value="Unassembled WGS sequence"/>
</dbReference>